<evidence type="ECO:0000313" key="1">
    <source>
        <dbReference type="EMBL" id="KAI6091727.1"/>
    </source>
</evidence>
<name>A0ACC0DFU7_9PEZI</name>
<accession>A0ACC0DFU7</accession>
<gene>
    <name evidence="1" type="ORF">F4821DRAFT_225450</name>
</gene>
<evidence type="ECO:0000313" key="2">
    <source>
        <dbReference type="Proteomes" id="UP001497680"/>
    </source>
</evidence>
<proteinExistence type="predicted"/>
<protein>
    <submittedName>
        <fullName evidence="1">Uncharacterized protein</fullName>
    </submittedName>
</protein>
<sequence>MKVMELLISALSATTVAAWAHINEDDFRRAIGGHNLALVAFIEPSTAPSQALESEWTIATESEKTLISVDCASAASLCREFGVISYPALRFFDGHGKMTPYRGPRRASAMLSYIKRAARPPVTNLKDEKLQKFQSGDDYVVIAKINPQDEHIKSAYKTLASQYEDRLSFGLMETSSATMVSCFNNKDSQQFTLSDFTAIDALPNLIEGCLAPVIGEFTRANEMKYLQSGKSLVFYFAPSSADRDGYVDLMRSVAKMYKEYLVFVTVDTNEYGDLAAPLGLAPGRFPALSVQNPMYGQVFPYPRQKKITAELVGGFLMDIVQGKVQPWDGTMSADESGSPHDEL</sequence>
<reference evidence="1 2" key="1">
    <citation type="journal article" date="2022" name="New Phytol.">
        <title>Ecological generalism drives hyperdiversity of secondary metabolite gene clusters in xylarialean endophytes.</title>
        <authorList>
            <person name="Franco M.E.E."/>
            <person name="Wisecaver J.H."/>
            <person name="Arnold A.E."/>
            <person name="Ju Y.M."/>
            <person name="Slot J.C."/>
            <person name="Ahrendt S."/>
            <person name="Moore L.P."/>
            <person name="Eastman K.E."/>
            <person name="Scott K."/>
            <person name="Konkel Z."/>
            <person name="Mondo S.J."/>
            <person name="Kuo A."/>
            <person name="Hayes R.D."/>
            <person name="Haridas S."/>
            <person name="Andreopoulos B."/>
            <person name="Riley R."/>
            <person name="LaButti K."/>
            <person name="Pangilinan J."/>
            <person name="Lipzen A."/>
            <person name="Amirebrahimi M."/>
            <person name="Yan J."/>
            <person name="Adam C."/>
            <person name="Keymanesh K."/>
            <person name="Ng V."/>
            <person name="Louie K."/>
            <person name="Northen T."/>
            <person name="Drula E."/>
            <person name="Henrissat B."/>
            <person name="Hsieh H.M."/>
            <person name="Youens-Clark K."/>
            <person name="Lutzoni F."/>
            <person name="Miadlikowska J."/>
            <person name="Eastwood D.C."/>
            <person name="Hamelin R.C."/>
            <person name="Grigoriev I.V."/>
            <person name="U'Ren J.M."/>
        </authorList>
    </citation>
    <scope>NUCLEOTIDE SEQUENCE [LARGE SCALE GENOMIC DNA]</scope>
    <source>
        <strain evidence="1 2">ER1909</strain>
    </source>
</reference>
<organism evidence="1 2">
    <name type="scientific">Hypoxylon rubiginosum</name>
    <dbReference type="NCBI Taxonomy" id="110542"/>
    <lineage>
        <taxon>Eukaryota</taxon>
        <taxon>Fungi</taxon>
        <taxon>Dikarya</taxon>
        <taxon>Ascomycota</taxon>
        <taxon>Pezizomycotina</taxon>
        <taxon>Sordariomycetes</taxon>
        <taxon>Xylariomycetidae</taxon>
        <taxon>Xylariales</taxon>
        <taxon>Hypoxylaceae</taxon>
        <taxon>Hypoxylon</taxon>
    </lineage>
</organism>
<comment type="caution">
    <text evidence="1">The sequence shown here is derived from an EMBL/GenBank/DDBJ whole genome shotgun (WGS) entry which is preliminary data.</text>
</comment>
<keyword evidence="2" id="KW-1185">Reference proteome</keyword>
<dbReference type="EMBL" id="MU394285">
    <property type="protein sequence ID" value="KAI6091727.1"/>
    <property type="molecule type" value="Genomic_DNA"/>
</dbReference>
<dbReference type="Proteomes" id="UP001497680">
    <property type="component" value="Unassembled WGS sequence"/>
</dbReference>